<reference evidence="1 2" key="1">
    <citation type="submission" date="2019-08" db="EMBL/GenBank/DDBJ databases">
        <title>Formosa sediminis sp. nov., isolated from marine sediment.</title>
        <authorList>
            <person name="Cao W.R."/>
        </authorList>
    </citation>
    <scope>NUCLEOTIDE SEQUENCE [LARGE SCALE GENOMIC DNA]</scope>
    <source>
        <strain evidence="1 2">1494</strain>
    </source>
</reference>
<evidence type="ECO:0000313" key="2">
    <source>
        <dbReference type="Proteomes" id="UP000324550"/>
    </source>
</evidence>
<protein>
    <submittedName>
        <fullName evidence="1">Uncharacterized protein</fullName>
    </submittedName>
</protein>
<proteinExistence type="predicted"/>
<organism evidence="1 2">
    <name type="scientific">Formosa maritima</name>
    <dbReference type="NCBI Taxonomy" id="2592046"/>
    <lineage>
        <taxon>Bacteria</taxon>
        <taxon>Pseudomonadati</taxon>
        <taxon>Bacteroidota</taxon>
        <taxon>Flavobacteriia</taxon>
        <taxon>Flavobacteriales</taxon>
        <taxon>Flavobacteriaceae</taxon>
        <taxon>Formosa</taxon>
    </lineage>
</organism>
<gene>
    <name evidence="1" type="ORF">FVF61_05950</name>
</gene>
<sequence length="88" mass="9744">MSYVRKRLGNKSSNSKKTEFQIPTACPLEALGLRTISDSVIPAKAETCHSCESWNPLSFTLFRNPVSSVIPAKAETCHSCESRNLLKM</sequence>
<name>A0A5D0GFU6_9FLAO</name>
<comment type="caution">
    <text evidence="1">The sequence shown here is derived from an EMBL/GenBank/DDBJ whole genome shotgun (WGS) entry which is preliminary data.</text>
</comment>
<dbReference type="EMBL" id="VSFC01000030">
    <property type="protein sequence ID" value="TYA56677.1"/>
    <property type="molecule type" value="Genomic_DNA"/>
</dbReference>
<evidence type="ECO:0000313" key="1">
    <source>
        <dbReference type="EMBL" id="TYA56677.1"/>
    </source>
</evidence>
<accession>A0A5D0GFU6</accession>
<dbReference type="AlphaFoldDB" id="A0A5D0GFU6"/>
<dbReference type="Proteomes" id="UP000324550">
    <property type="component" value="Unassembled WGS sequence"/>
</dbReference>
<keyword evidence="2" id="KW-1185">Reference proteome</keyword>
<dbReference type="RefSeq" id="WP_148454354.1">
    <property type="nucleotide sequence ID" value="NZ_VSFC01000030.1"/>
</dbReference>